<dbReference type="EMBL" id="ONZI01000004">
    <property type="protein sequence ID" value="SPJ34999.1"/>
    <property type="molecule type" value="Genomic_DNA"/>
</dbReference>
<dbReference type="InterPro" id="IPR042100">
    <property type="entry name" value="Bug_dom1"/>
</dbReference>
<dbReference type="InterPro" id="IPR005064">
    <property type="entry name" value="BUG"/>
</dbReference>
<evidence type="ECO:0008006" key="5">
    <source>
        <dbReference type="Google" id="ProtNLM"/>
    </source>
</evidence>
<sequence length="323" mass="34690">MKKFALKKGCAAIAMAVSMATVSSTVMAADFPDDDITFISPASPGGGSDYLIRSLQEGLEKDLGVNIIPQYLTGGGGAIGFMKTIQSRPDGYTVVAIDNKVFTQQGMGNVNFKYQDFDYLASFYSVPYVLAVNSKLGIDSVEDILPGGDHHRRLKIGFAGIGSSTHIMSVLVGKELGADFDTISYQGAPDATAAVMGGHIDGVVMDPMDLRGALESGQMTPLVVTSGERSESLPDVPTMKELGHDIDISNWRGVAAPKGMDDETRDRWVSALEKASKDPTFVKRIEQLGIHVDFRSGPEFDQYVDTLAEELIPVAQEVASENR</sequence>
<dbReference type="Pfam" id="PF03401">
    <property type="entry name" value="TctC"/>
    <property type="match status" value="1"/>
</dbReference>
<organism evidence="3 4">
    <name type="scientific">Kushneria phyllosphaerae</name>
    <dbReference type="NCBI Taxonomy" id="2100822"/>
    <lineage>
        <taxon>Bacteria</taxon>
        <taxon>Pseudomonadati</taxon>
        <taxon>Pseudomonadota</taxon>
        <taxon>Gammaproteobacteria</taxon>
        <taxon>Oceanospirillales</taxon>
        <taxon>Halomonadaceae</taxon>
        <taxon>Kushneria</taxon>
    </lineage>
</organism>
<comment type="similarity">
    <text evidence="1">Belongs to the UPF0065 (bug) family.</text>
</comment>
<protein>
    <recommendedName>
        <fullName evidence="5">Tripartite tricarboxylate transporter family receptor</fullName>
    </recommendedName>
</protein>
<dbReference type="Gene3D" id="3.40.190.10">
    <property type="entry name" value="Periplasmic binding protein-like II"/>
    <property type="match status" value="1"/>
</dbReference>
<evidence type="ECO:0000256" key="2">
    <source>
        <dbReference type="SAM" id="SignalP"/>
    </source>
</evidence>
<dbReference type="PANTHER" id="PTHR42928">
    <property type="entry name" value="TRICARBOXYLATE-BINDING PROTEIN"/>
    <property type="match status" value="1"/>
</dbReference>
<feature type="signal peptide" evidence="2">
    <location>
        <begin position="1"/>
        <end position="28"/>
    </location>
</feature>
<evidence type="ECO:0000313" key="3">
    <source>
        <dbReference type="EMBL" id="SPJ34999.1"/>
    </source>
</evidence>
<feature type="chain" id="PRO_5015302600" description="Tripartite tricarboxylate transporter family receptor" evidence="2">
    <location>
        <begin position="29"/>
        <end position="323"/>
    </location>
</feature>
<dbReference type="SUPFAM" id="SSF53850">
    <property type="entry name" value="Periplasmic binding protein-like II"/>
    <property type="match status" value="1"/>
</dbReference>
<keyword evidence="4" id="KW-1185">Reference proteome</keyword>
<reference evidence="4" key="1">
    <citation type="submission" date="2018-03" db="EMBL/GenBank/DDBJ databases">
        <authorList>
            <person name="Navarro De La Torre S."/>
        </authorList>
    </citation>
    <scope>NUCLEOTIDE SEQUENCE [LARGE SCALE GENOMIC DNA]</scope>
    <source>
        <strain evidence="4">EAod3</strain>
    </source>
</reference>
<evidence type="ECO:0000256" key="1">
    <source>
        <dbReference type="ARBA" id="ARBA00006987"/>
    </source>
</evidence>
<dbReference type="RefSeq" id="WP_165814273.1">
    <property type="nucleotide sequence ID" value="NZ_ONZI01000004.1"/>
</dbReference>
<dbReference type="PANTHER" id="PTHR42928:SF5">
    <property type="entry name" value="BLR1237 PROTEIN"/>
    <property type="match status" value="1"/>
</dbReference>
<proteinExistence type="inferred from homology"/>
<name>A0A2R8CQ52_9GAMM</name>
<dbReference type="Gene3D" id="3.40.190.150">
    <property type="entry name" value="Bordetella uptake gene, domain 1"/>
    <property type="match status" value="1"/>
</dbReference>
<dbReference type="AlphaFoldDB" id="A0A2R8CQ52"/>
<gene>
    <name evidence="3" type="ORF">KSP9073_03049</name>
</gene>
<accession>A0A2R8CQ52</accession>
<evidence type="ECO:0000313" key="4">
    <source>
        <dbReference type="Proteomes" id="UP000244934"/>
    </source>
</evidence>
<dbReference type="PIRSF" id="PIRSF017082">
    <property type="entry name" value="YflP"/>
    <property type="match status" value="1"/>
</dbReference>
<keyword evidence="2" id="KW-0732">Signal</keyword>
<dbReference type="Proteomes" id="UP000244934">
    <property type="component" value="Unassembled WGS sequence"/>
</dbReference>
<dbReference type="CDD" id="cd07012">
    <property type="entry name" value="PBP2_Bug_TTT"/>
    <property type="match status" value="1"/>
</dbReference>